<protein>
    <submittedName>
        <fullName evidence="2">Uncharacterized protein</fullName>
    </submittedName>
</protein>
<evidence type="ECO:0000313" key="2">
    <source>
        <dbReference type="EMBL" id="QUW04671.1"/>
    </source>
</evidence>
<dbReference type="Proteomes" id="UP000676506">
    <property type="component" value="Chromosome 2"/>
</dbReference>
<keyword evidence="3" id="KW-1185">Reference proteome</keyword>
<evidence type="ECO:0000256" key="1">
    <source>
        <dbReference type="SAM" id="MobiDB-lite"/>
    </source>
</evidence>
<reference evidence="2 3" key="1">
    <citation type="submission" date="2021-03" db="EMBL/GenBank/DDBJ databases">
        <title>Genomic and phenotypic characterization of Chloracidobacterium isolates provides evidence for multiple species.</title>
        <authorList>
            <person name="Saini M.K."/>
            <person name="Costas A.M.G."/>
            <person name="Tank M."/>
            <person name="Bryant D.A."/>
        </authorList>
    </citation>
    <scope>NUCLEOTIDE SEQUENCE [LARGE SCALE GENOMIC DNA]</scope>
    <source>
        <strain evidence="2 3">BV2-C</strain>
    </source>
</reference>
<evidence type="ECO:0000313" key="3">
    <source>
        <dbReference type="Proteomes" id="UP000676506"/>
    </source>
</evidence>
<dbReference type="EMBL" id="CP072649">
    <property type="protein sequence ID" value="QUW04671.1"/>
    <property type="molecule type" value="Genomic_DNA"/>
</dbReference>
<feature type="region of interest" description="Disordered" evidence="1">
    <location>
        <begin position="36"/>
        <end position="59"/>
    </location>
</feature>
<organism evidence="2 3">
    <name type="scientific">Chloracidobacterium validum</name>
    <dbReference type="NCBI Taxonomy" id="2821543"/>
    <lineage>
        <taxon>Bacteria</taxon>
        <taxon>Pseudomonadati</taxon>
        <taxon>Acidobacteriota</taxon>
        <taxon>Terriglobia</taxon>
        <taxon>Terriglobales</taxon>
        <taxon>Acidobacteriaceae</taxon>
        <taxon>Chloracidobacterium</taxon>
    </lineage>
</organism>
<gene>
    <name evidence="2" type="ORF">J8C06_12935</name>
</gene>
<dbReference type="RefSeq" id="WP_211430560.1">
    <property type="nucleotide sequence ID" value="NZ_CP072649.1"/>
</dbReference>
<accession>A0ABX8BFA4</accession>
<proteinExistence type="predicted"/>
<name>A0ABX8BFA4_9BACT</name>
<sequence length="59" mass="6167">MTATAPIPPEPTLVREETIKADGRRLVLYVFVPATPDAADAPPAESVRHVGTSLESPAG</sequence>